<evidence type="ECO:0000256" key="3">
    <source>
        <dbReference type="ARBA" id="ARBA00022475"/>
    </source>
</evidence>
<feature type="transmembrane region" description="Helical" evidence="8">
    <location>
        <begin position="237"/>
        <end position="259"/>
    </location>
</feature>
<keyword evidence="5 8" id="KW-1133">Transmembrane helix</keyword>
<dbReference type="InterPro" id="IPR001991">
    <property type="entry name" value="Na-dicarboxylate_symporter"/>
</dbReference>
<dbReference type="PRINTS" id="PR00173">
    <property type="entry name" value="EDTRNSPORT"/>
</dbReference>
<evidence type="ECO:0000256" key="7">
    <source>
        <dbReference type="SAM" id="MobiDB-lite"/>
    </source>
</evidence>
<dbReference type="SUPFAM" id="SSF118215">
    <property type="entry name" value="Proton glutamate symport protein"/>
    <property type="match status" value="1"/>
</dbReference>
<evidence type="ECO:0000256" key="2">
    <source>
        <dbReference type="ARBA" id="ARBA00022448"/>
    </source>
</evidence>
<keyword evidence="10" id="KW-1185">Reference proteome</keyword>
<accession>A0A437N0D8</accession>
<evidence type="ECO:0000256" key="4">
    <source>
        <dbReference type="ARBA" id="ARBA00022692"/>
    </source>
</evidence>
<name>A0A437N0D8_9SPHN</name>
<feature type="transmembrane region" description="Helical" evidence="8">
    <location>
        <begin position="310"/>
        <end position="334"/>
    </location>
</feature>
<evidence type="ECO:0000313" key="10">
    <source>
        <dbReference type="Proteomes" id="UP000282837"/>
    </source>
</evidence>
<dbReference type="Proteomes" id="UP000282837">
    <property type="component" value="Unassembled WGS sequence"/>
</dbReference>
<evidence type="ECO:0000256" key="6">
    <source>
        <dbReference type="ARBA" id="ARBA00023136"/>
    </source>
</evidence>
<keyword evidence="2" id="KW-0813">Transport</keyword>
<feature type="transmembrane region" description="Helical" evidence="8">
    <location>
        <begin position="271"/>
        <end position="290"/>
    </location>
</feature>
<feature type="compositionally biased region" description="Pro residues" evidence="7">
    <location>
        <begin position="1"/>
        <end position="12"/>
    </location>
</feature>
<sequence>MQNFPPPSPSAPPQRTGQTRARTAPHLPLLGGLVLGASAGALMRVLPVDPSALDFVLANLVRPLEQLFLQLLFLLILPLVFSAIVSGLARLRGKVVMRALLLRLLAYMTGLTILSAVIGMAMAILFRPGENMAVDLRHLPKIGPAATLPHETSGLLDMLLARPVMALTVLALLVGMVVSRNRHRSMRHLVLTTEGLFNIGMALIGLIARFAPVAVLCVMFDMTAVFGWPLLLHLSGYFSVVIAALCLHLLVSALGLAWMGGGISPCYFLRALRSVMVMAFTTSSSFSTLPTALHAAEQELGLPARVARPALGLGCVANQGGTIIYTTVTVIFLAQCFGMELSGWQQFTVFGLSILAGLGTMGVPAGSLPLTTMLLALLHVPNEGIGLIIGIDRLMDMCRTVPNVVGDLAVAAALSHNLEEGAP</sequence>
<dbReference type="GO" id="GO:0015293">
    <property type="term" value="F:symporter activity"/>
    <property type="evidence" value="ECO:0007669"/>
    <property type="project" value="UniProtKB-KW"/>
</dbReference>
<evidence type="ECO:0000256" key="8">
    <source>
        <dbReference type="SAM" id="Phobius"/>
    </source>
</evidence>
<feature type="transmembrane region" description="Helical" evidence="8">
    <location>
        <begin position="199"/>
        <end position="231"/>
    </location>
</feature>
<feature type="transmembrane region" description="Helical" evidence="8">
    <location>
        <begin position="159"/>
        <end position="178"/>
    </location>
</feature>
<dbReference type="AlphaFoldDB" id="A0A437N0D8"/>
<feature type="transmembrane region" description="Helical" evidence="8">
    <location>
        <begin position="27"/>
        <end position="47"/>
    </location>
</feature>
<reference evidence="9 10" key="1">
    <citation type="submission" date="2019-01" db="EMBL/GenBank/DDBJ databases">
        <authorList>
            <person name="Chen W.-M."/>
        </authorList>
    </citation>
    <scope>NUCLEOTIDE SEQUENCE [LARGE SCALE GENOMIC DNA]</scope>
    <source>
        <strain evidence="9 10">FSY-9</strain>
    </source>
</reference>
<dbReference type="PANTHER" id="PTHR42865:SF7">
    <property type="entry name" value="PROTON_GLUTAMATE-ASPARTATE SYMPORTER"/>
    <property type="match status" value="1"/>
</dbReference>
<evidence type="ECO:0000313" key="9">
    <source>
        <dbReference type="EMBL" id="RVU03357.1"/>
    </source>
</evidence>
<feature type="transmembrane region" description="Helical" evidence="8">
    <location>
        <begin position="67"/>
        <end position="88"/>
    </location>
</feature>
<feature type="transmembrane region" description="Helical" evidence="8">
    <location>
        <begin position="100"/>
        <end position="126"/>
    </location>
</feature>
<dbReference type="EMBL" id="SACO01000016">
    <property type="protein sequence ID" value="RVU03357.1"/>
    <property type="molecule type" value="Genomic_DNA"/>
</dbReference>
<dbReference type="Pfam" id="PF00375">
    <property type="entry name" value="SDF"/>
    <property type="match status" value="1"/>
</dbReference>
<keyword evidence="4 8" id="KW-0812">Transmembrane</keyword>
<dbReference type="GO" id="GO:0005886">
    <property type="term" value="C:plasma membrane"/>
    <property type="evidence" value="ECO:0007669"/>
    <property type="project" value="UniProtKB-SubCell"/>
</dbReference>
<dbReference type="PANTHER" id="PTHR42865">
    <property type="entry name" value="PROTON/GLUTAMATE-ASPARTATE SYMPORTER"/>
    <property type="match status" value="1"/>
</dbReference>
<comment type="caution">
    <text evidence="9">The sequence shown here is derived from an EMBL/GenBank/DDBJ whole genome shotgun (WGS) entry which is preliminary data.</text>
</comment>
<dbReference type="InterPro" id="IPR036458">
    <property type="entry name" value="Na:dicarbo_symporter_sf"/>
</dbReference>
<protein>
    <submittedName>
        <fullName evidence="9">Dicarboxylate/amino acid:cation symporter</fullName>
    </submittedName>
</protein>
<feature type="transmembrane region" description="Helical" evidence="8">
    <location>
        <begin position="346"/>
        <end position="366"/>
    </location>
</feature>
<proteinExistence type="predicted"/>
<feature type="region of interest" description="Disordered" evidence="7">
    <location>
        <begin position="1"/>
        <end position="21"/>
    </location>
</feature>
<keyword evidence="6 8" id="KW-0472">Membrane</keyword>
<organism evidence="9 10">
    <name type="scientific">Novosphingobium umbonatum</name>
    <dbReference type="NCBI Taxonomy" id="1908524"/>
    <lineage>
        <taxon>Bacteria</taxon>
        <taxon>Pseudomonadati</taxon>
        <taxon>Pseudomonadota</taxon>
        <taxon>Alphaproteobacteria</taxon>
        <taxon>Sphingomonadales</taxon>
        <taxon>Sphingomonadaceae</taxon>
        <taxon>Novosphingobium</taxon>
    </lineage>
</organism>
<dbReference type="OrthoDB" id="9766690at2"/>
<dbReference type="RefSeq" id="WP_127711426.1">
    <property type="nucleotide sequence ID" value="NZ_SACO01000016.1"/>
</dbReference>
<keyword evidence="3" id="KW-1003">Cell membrane</keyword>
<dbReference type="Gene3D" id="1.10.3860.10">
    <property type="entry name" value="Sodium:dicarboxylate symporter"/>
    <property type="match status" value="1"/>
</dbReference>
<comment type="subcellular location">
    <subcellularLocation>
        <location evidence="1">Cell membrane</location>
        <topology evidence="1">Multi-pass membrane protein</topology>
    </subcellularLocation>
</comment>
<evidence type="ECO:0000256" key="5">
    <source>
        <dbReference type="ARBA" id="ARBA00022989"/>
    </source>
</evidence>
<evidence type="ECO:0000256" key="1">
    <source>
        <dbReference type="ARBA" id="ARBA00004651"/>
    </source>
</evidence>
<gene>
    <name evidence="9" type="ORF">EOE18_16180</name>
</gene>